<gene>
    <name evidence="7" type="ORF">JZO76_02440</name>
</gene>
<evidence type="ECO:0000256" key="1">
    <source>
        <dbReference type="ARBA" id="ARBA00011028"/>
    </source>
</evidence>
<name>A0ABS3H4K7_9ENTE</name>
<accession>A0ABS3H4K7</accession>
<dbReference type="CDD" id="cd01017">
    <property type="entry name" value="AdcA"/>
    <property type="match status" value="1"/>
</dbReference>
<keyword evidence="2 4" id="KW-0813">Transport</keyword>
<evidence type="ECO:0000256" key="6">
    <source>
        <dbReference type="SAM" id="SignalP"/>
    </source>
</evidence>
<organism evidence="7 8">
    <name type="scientific">Candidatus Enterococcus myersii</name>
    <dbReference type="NCBI Taxonomy" id="2815322"/>
    <lineage>
        <taxon>Bacteria</taxon>
        <taxon>Bacillati</taxon>
        <taxon>Bacillota</taxon>
        <taxon>Bacilli</taxon>
        <taxon>Lactobacillales</taxon>
        <taxon>Enterococcaceae</taxon>
        <taxon>Enterococcus</taxon>
    </lineage>
</organism>
<evidence type="ECO:0000256" key="4">
    <source>
        <dbReference type="RuleBase" id="RU003512"/>
    </source>
</evidence>
<dbReference type="InterPro" id="IPR006129">
    <property type="entry name" value="AdhesinB"/>
</dbReference>
<dbReference type="RefSeq" id="WP_206902590.1">
    <property type="nucleotide sequence ID" value="NZ_JAFLVT010000004.1"/>
</dbReference>
<comment type="caution">
    <text evidence="7">The sequence shown here is derived from an EMBL/GenBank/DDBJ whole genome shotgun (WGS) entry which is preliminary data.</text>
</comment>
<keyword evidence="8" id="KW-1185">Reference proteome</keyword>
<proteinExistence type="inferred from homology"/>
<dbReference type="Pfam" id="PF01297">
    <property type="entry name" value="ZnuA"/>
    <property type="match status" value="1"/>
</dbReference>
<feature type="region of interest" description="Disordered" evidence="5">
    <location>
        <begin position="126"/>
        <end position="165"/>
    </location>
</feature>
<dbReference type="Gene3D" id="3.40.50.1980">
    <property type="entry name" value="Nitrogenase molybdenum iron protein domain"/>
    <property type="match status" value="2"/>
</dbReference>
<reference evidence="7 8" key="1">
    <citation type="submission" date="2021-03" db="EMBL/GenBank/DDBJ databases">
        <title>Enterococcal diversity collection.</title>
        <authorList>
            <person name="Gilmore M.S."/>
            <person name="Schwartzman J."/>
            <person name="Van Tyne D."/>
            <person name="Martin M."/>
            <person name="Earl A.M."/>
            <person name="Manson A.L."/>
            <person name="Straub T."/>
            <person name="Salamzade R."/>
            <person name="Saavedra J."/>
            <person name="Lebreton F."/>
            <person name="Prichula J."/>
            <person name="Schaufler K."/>
            <person name="Gaca A."/>
            <person name="Sgardioli B."/>
            <person name="Wagenaar J."/>
            <person name="Strong T."/>
        </authorList>
    </citation>
    <scope>NUCLEOTIDE SEQUENCE [LARGE SCALE GENOMIC DNA]</scope>
    <source>
        <strain evidence="7 8">MJM12</strain>
    </source>
</reference>
<protein>
    <submittedName>
        <fullName evidence="7">Zinc ABC transporter substrate-binding protein</fullName>
    </submittedName>
</protein>
<sequence length="329" mass="36637">MKKYLLGLGVLLSVVLLSACGDSNANNGKNNDGKIKAIATFYPMYEFTKEVVGDEGSVELLIPAGTEPHDYEPSAKDIAKISEADAFVYNSEEMETWVDKIADNIDDKKTKMIEAADEIDLLEASSDGHDHAHHDSDSDTHDSDSDEHDHEEDHAHSKDPHVWTDPVMAVKEVKEIQKELSEKYPAKKAQFEKNANTYIAKLNELDQEYKTAFANAKNKTFVVQHAAFGYLANQYGLTQESISGISPDQEPSPSRLAQLKHFVEDHGTKVIYFEENANSKVAETLAKETGVKMAVLNPLESLTQKQMDDGETYLTVMQQNLKALQESIK</sequence>
<comment type="similarity">
    <text evidence="1 4">Belongs to the bacterial solute-binding protein 9 family.</text>
</comment>
<dbReference type="EMBL" id="JAFLVT010000004">
    <property type="protein sequence ID" value="MBO0448385.1"/>
    <property type="molecule type" value="Genomic_DNA"/>
</dbReference>
<feature type="chain" id="PRO_5046031422" evidence="6">
    <location>
        <begin position="26"/>
        <end position="329"/>
    </location>
</feature>
<dbReference type="PRINTS" id="PR00691">
    <property type="entry name" value="ADHESINB"/>
</dbReference>
<feature type="signal peptide" evidence="6">
    <location>
        <begin position="1"/>
        <end position="25"/>
    </location>
</feature>
<dbReference type="PANTHER" id="PTHR42953">
    <property type="entry name" value="HIGH-AFFINITY ZINC UPTAKE SYSTEM PROTEIN ZNUA-RELATED"/>
    <property type="match status" value="1"/>
</dbReference>
<feature type="compositionally biased region" description="Basic and acidic residues" evidence="5">
    <location>
        <begin position="126"/>
        <end position="162"/>
    </location>
</feature>
<evidence type="ECO:0000256" key="2">
    <source>
        <dbReference type="ARBA" id="ARBA00022448"/>
    </source>
</evidence>
<dbReference type="SUPFAM" id="SSF53807">
    <property type="entry name" value="Helical backbone' metal receptor"/>
    <property type="match status" value="1"/>
</dbReference>
<dbReference type="PROSITE" id="PS51257">
    <property type="entry name" value="PROKAR_LIPOPROTEIN"/>
    <property type="match status" value="1"/>
</dbReference>
<evidence type="ECO:0000313" key="8">
    <source>
        <dbReference type="Proteomes" id="UP000664256"/>
    </source>
</evidence>
<evidence type="ECO:0000256" key="5">
    <source>
        <dbReference type="SAM" id="MobiDB-lite"/>
    </source>
</evidence>
<dbReference type="Proteomes" id="UP000664256">
    <property type="component" value="Unassembled WGS sequence"/>
</dbReference>
<dbReference type="PRINTS" id="PR00690">
    <property type="entry name" value="ADHESNFAMILY"/>
</dbReference>
<dbReference type="PANTHER" id="PTHR42953:SF3">
    <property type="entry name" value="HIGH-AFFINITY ZINC UPTAKE SYSTEM PROTEIN ZNUA"/>
    <property type="match status" value="1"/>
</dbReference>
<dbReference type="InterPro" id="IPR050492">
    <property type="entry name" value="Bact_metal-bind_prot9"/>
</dbReference>
<dbReference type="InterPro" id="IPR006128">
    <property type="entry name" value="Lipoprotein_PsaA-like"/>
</dbReference>
<keyword evidence="3 6" id="KW-0732">Signal</keyword>
<evidence type="ECO:0000256" key="3">
    <source>
        <dbReference type="ARBA" id="ARBA00022729"/>
    </source>
</evidence>
<dbReference type="InterPro" id="IPR006127">
    <property type="entry name" value="ZnuA-like"/>
</dbReference>
<evidence type="ECO:0000313" key="7">
    <source>
        <dbReference type="EMBL" id="MBO0448385.1"/>
    </source>
</evidence>